<dbReference type="Proteomes" id="UP000054107">
    <property type="component" value="Unassembled WGS sequence"/>
</dbReference>
<dbReference type="EMBL" id="LN723141">
    <property type="protein sequence ID" value="CEP10121.1"/>
    <property type="molecule type" value="Genomic_DNA"/>
</dbReference>
<reference evidence="2 3" key="1">
    <citation type="submission" date="2014-09" db="EMBL/GenBank/DDBJ databases">
        <authorList>
            <person name="Ellenberger Sabrina"/>
        </authorList>
    </citation>
    <scope>NUCLEOTIDE SEQUENCE [LARGE SCALE GENOMIC DNA]</scope>
    <source>
        <strain evidence="2 3">CBS 412.66</strain>
    </source>
</reference>
<dbReference type="OrthoDB" id="2270203at2759"/>
<dbReference type="AlphaFoldDB" id="A0A0B7MVL7"/>
<feature type="coiled-coil region" evidence="1">
    <location>
        <begin position="7"/>
        <end position="42"/>
    </location>
</feature>
<sequence length="222" mass="25626">MSTNKLNKKLIKNAKNRELLYAEAQEKVISKQRQALKNKQKKTLRTKQFNNAKSLFNSFSHTKPTNFRALYYKTLSRNFILDISDKSHGSPFMLLSSSLRNSIVESSGGPVFEKKELHHVNKHIENTKTTNRALQVSLRALQSITKKDRDTAASVSVYKFLIKKHLEQSYLFEKSFVKSYSECDYVVKFWGPLVEKVFKTTSIIPHWHEDENGPSPGCNQQL</sequence>
<accession>A0A0B7MVL7</accession>
<evidence type="ECO:0000313" key="2">
    <source>
        <dbReference type="EMBL" id="CEP10121.1"/>
    </source>
</evidence>
<keyword evidence="1" id="KW-0175">Coiled coil</keyword>
<protein>
    <submittedName>
        <fullName evidence="2">Uncharacterized protein</fullName>
    </submittedName>
</protein>
<gene>
    <name evidence="2" type="primary">PARPA_03744.1 scaffold 9391</name>
</gene>
<evidence type="ECO:0000313" key="3">
    <source>
        <dbReference type="Proteomes" id="UP000054107"/>
    </source>
</evidence>
<organism evidence="2 3">
    <name type="scientific">Parasitella parasitica</name>
    <dbReference type="NCBI Taxonomy" id="35722"/>
    <lineage>
        <taxon>Eukaryota</taxon>
        <taxon>Fungi</taxon>
        <taxon>Fungi incertae sedis</taxon>
        <taxon>Mucoromycota</taxon>
        <taxon>Mucoromycotina</taxon>
        <taxon>Mucoromycetes</taxon>
        <taxon>Mucorales</taxon>
        <taxon>Mucorineae</taxon>
        <taxon>Mucoraceae</taxon>
        <taxon>Parasitella</taxon>
    </lineage>
</organism>
<proteinExistence type="predicted"/>
<keyword evidence="3" id="KW-1185">Reference proteome</keyword>
<name>A0A0B7MVL7_9FUNG</name>
<evidence type="ECO:0000256" key="1">
    <source>
        <dbReference type="SAM" id="Coils"/>
    </source>
</evidence>